<protein>
    <recommendedName>
        <fullName evidence="9">Methyltransferase</fullName>
    </recommendedName>
</protein>
<dbReference type="InterPro" id="IPR036388">
    <property type="entry name" value="WH-like_DNA-bd_sf"/>
</dbReference>
<feature type="domain" description="O-methyltransferase C-terminal" evidence="5">
    <location>
        <begin position="127"/>
        <end position="331"/>
    </location>
</feature>
<evidence type="ECO:0000259" key="6">
    <source>
        <dbReference type="Pfam" id="PF08100"/>
    </source>
</evidence>
<dbReference type="CDD" id="cd02440">
    <property type="entry name" value="AdoMet_MTases"/>
    <property type="match status" value="1"/>
</dbReference>
<dbReference type="Gene3D" id="3.40.50.150">
    <property type="entry name" value="Vaccinia Virus protein VP39"/>
    <property type="match status" value="1"/>
</dbReference>
<name>A0A3N9XW75_9ACTN</name>
<evidence type="ECO:0000259" key="5">
    <source>
        <dbReference type="Pfam" id="PF00891"/>
    </source>
</evidence>
<dbReference type="OrthoDB" id="3804952at2"/>
<dbReference type="PROSITE" id="PS51683">
    <property type="entry name" value="SAM_OMT_II"/>
    <property type="match status" value="1"/>
</dbReference>
<evidence type="ECO:0008006" key="9">
    <source>
        <dbReference type="Google" id="ProtNLM"/>
    </source>
</evidence>
<dbReference type="GO" id="GO:0046983">
    <property type="term" value="F:protein dimerization activity"/>
    <property type="evidence" value="ECO:0007669"/>
    <property type="project" value="InterPro"/>
</dbReference>
<evidence type="ECO:0000313" key="7">
    <source>
        <dbReference type="EMBL" id="RQX17120.1"/>
    </source>
</evidence>
<dbReference type="Gene3D" id="1.10.287.1350">
    <property type="match status" value="1"/>
</dbReference>
<dbReference type="AlphaFoldDB" id="A0A3N9XW75"/>
<comment type="caution">
    <text evidence="7">The sequence shown here is derived from an EMBL/GenBank/DDBJ whole genome shotgun (WGS) entry which is preliminary data.</text>
</comment>
<dbReference type="Pfam" id="PF08100">
    <property type="entry name" value="Dimerisation"/>
    <property type="match status" value="1"/>
</dbReference>
<organism evidence="7 8">
    <name type="scientific">Micromonospora ureilytica</name>
    <dbReference type="NCBI Taxonomy" id="709868"/>
    <lineage>
        <taxon>Bacteria</taxon>
        <taxon>Bacillati</taxon>
        <taxon>Actinomycetota</taxon>
        <taxon>Actinomycetes</taxon>
        <taxon>Micromonosporales</taxon>
        <taxon>Micromonosporaceae</taxon>
        <taxon>Micromonospora</taxon>
    </lineage>
</organism>
<dbReference type="InterPro" id="IPR001077">
    <property type="entry name" value="COMT_C"/>
</dbReference>
<evidence type="ECO:0000256" key="2">
    <source>
        <dbReference type="ARBA" id="ARBA00022679"/>
    </source>
</evidence>
<dbReference type="Pfam" id="PF00891">
    <property type="entry name" value="Methyltransf_2"/>
    <property type="match status" value="1"/>
</dbReference>
<proteinExistence type="predicted"/>
<dbReference type="InterPro" id="IPR029063">
    <property type="entry name" value="SAM-dependent_MTases_sf"/>
</dbReference>
<dbReference type="GO" id="GO:0008171">
    <property type="term" value="F:O-methyltransferase activity"/>
    <property type="evidence" value="ECO:0007669"/>
    <property type="project" value="InterPro"/>
</dbReference>
<sequence length="355" mass="37716">MMSTFHAQPDDTVAAAPPRVRPSDAALVQSMLSGAWLGQACYTVAKLGIADLLADGPETAPNLAARCGADPDALLRLLRALASVGLFTQRGRETFELTGAGSLLRSDVPESARASAIMLGEEVFRSFAELPHAVRTGTPAFDQAYGQPMYTYLATHPEVARTFHTALGSHRTVPAALSRCDVGGVRTMVDVGGGDGALLAALLTGRPETRGVLLELPEAIRQASTRFAEAGVADRVTLVEGSFFDRVPGDGDLYLLARCLHNWSDDKALAILRTVREAMRPGARLVVLEKVVPDGPGPSQAKIFDLLMLAMVEGRNRTDGEYRELIGPSGFDVVAVHPASRHDPRAESAIEAVAV</sequence>
<dbReference type="PANTHER" id="PTHR43712">
    <property type="entry name" value="PUTATIVE (AFU_ORTHOLOGUE AFUA_4G14580)-RELATED"/>
    <property type="match status" value="1"/>
</dbReference>
<evidence type="ECO:0000256" key="3">
    <source>
        <dbReference type="ARBA" id="ARBA00022691"/>
    </source>
</evidence>
<feature type="domain" description="O-methyltransferase dimerisation" evidence="6">
    <location>
        <begin position="31"/>
        <end position="104"/>
    </location>
</feature>
<dbReference type="InterPro" id="IPR016461">
    <property type="entry name" value="COMT-like"/>
</dbReference>
<dbReference type="EMBL" id="QDGB01000230">
    <property type="protein sequence ID" value="RQX17120.1"/>
    <property type="molecule type" value="Genomic_DNA"/>
</dbReference>
<accession>A0A3N9XW75</accession>
<keyword evidence="3" id="KW-0949">S-adenosyl-L-methionine</keyword>
<gene>
    <name evidence="7" type="ORF">DDE19_12285</name>
</gene>
<keyword evidence="2" id="KW-0808">Transferase</keyword>
<dbReference type="Gene3D" id="1.10.10.10">
    <property type="entry name" value="Winged helix-like DNA-binding domain superfamily/Winged helix DNA-binding domain"/>
    <property type="match status" value="1"/>
</dbReference>
<dbReference type="InterPro" id="IPR036390">
    <property type="entry name" value="WH_DNA-bd_sf"/>
</dbReference>
<dbReference type="SUPFAM" id="SSF46785">
    <property type="entry name" value="Winged helix' DNA-binding domain"/>
    <property type="match status" value="1"/>
</dbReference>
<keyword evidence="1" id="KW-0489">Methyltransferase</keyword>
<evidence type="ECO:0000256" key="1">
    <source>
        <dbReference type="ARBA" id="ARBA00022603"/>
    </source>
</evidence>
<evidence type="ECO:0000313" key="8">
    <source>
        <dbReference type="Proteomes" id="UP000278981"/>
    </source>
</evidence>
<feature type="active site" description="Proton acceptor" evidence="4">
    <location>
        <position position="261"/>
    </location>
</feature>
<dbReference type="PANTHER" id="PTHR43712:SF2">
    <property type="entry name" value="O-METHYLTRANSFERASE CICE"/>
    <property type="match status" value="1"/>
</dbReference>
<evidence type="ECO:0000256" key="4">
    <source>
        <dbReference type="PIRSR" id="PIRSR005739-1"/>
    </source>
</evidence>
<dbReference type="Proteomes" id="UP000278981">
    <property type="component" value="Unassembled WGS sequence"/>
</dbReference>
<dbReference type="GO" id="GO:0032259">
    <property type="term" value="P:methylation"/>
    <property type="evidence" value="ECO:0007669"/>
    <property type="project" value="UniProtKB-KW"/>
</dbReference>
<dbReference type="SUPFAM" id="SSF53335">
    <property type="entry name" value="S-adenosyl-L-methionine-dependent methyltransferases"/>
    <property type="match status" value="1"/>
</dbReference>
<reference evidence="7 8" key="1">
    <citation type="submission" date="2018-04" db="EMBL/GenBank/DDBJ databases">
        <title>Micromonosporas from Atacama Desert.</title>
        <authorList>
            <person name="Carro L."/>
            <person name="Klenk H.-P."/>
            <person name="Goodfellow M."/>
        </authorList>
    </citation>
    <scope>NUCLEOTIDE SEQUENCE [LARGE SCALE GENOMIC DNA]</scope>
    <source>
        <strain evidence="7 8">LB19</strain>
    </source>
</reference>
<dbReference type="PIRSF" id="PIRSF005739">
    <property type="entry name" value="O-mtase"/>
    <property type="match status" value="1"/>
</dbReference>
<dbReference type="InterPro" id="IPR012967">
    <property type="entry name" value="COMT_dimerisation"/>
</dbReference>